<accession>A0A9D4L659</accession>
<dbReference type="EMBL" id="JAIWYP010000003">
    <property type="protein sequence ID" value="KAH3852009.1"/>
    <property type="molecule type" value="Genomic_DNA"/>
</dbReference>
<name>A0A9D4L659_DREPO</name>
<organism evidence="1 2">
    <name type="scientific">Dreissena polymorpha</name>
    <name type="common">Zebra mussel</name>
    <name type="synonym">Mytilus polymorpha</name>
    <dbReference type="NCBI Taxonomy" id="45954"/>
    <lineage>
        <taxon>Eukaryota</taxon>
        <taxon>Metazoa</taxon>
        <taxon>Spiralia</taxon>
        <taxon>Lophotrochozoa</taxon>
        <taxon>Mollusca</taxon>
        <taxon>Bivalvia</taxon>
        <taxon>Autobranchia</taxon>
        <taxon>Heteroconchia</taxon>
        <taxon>Euheterodonta</taxon>
        <taxon>Imparidentia</taxon>
        <taxon>Neoheterodontei</taxon>
        <taxon>Myida</taxon>
        <taxon>Dreissenoidea</taxon>
        <taxon>Dreissenidae</taxon>
        <taxon>Dreissena</taxon>
    </lineage>
</organism>
<protein>
    <submittedName>
        <fullName evidence="1">Uncharacterized protein</fullName>
    </submittedName>
</protein>
<gene>
    <name evidence="1" type="ORF">DPMN_094498</name>
</gene>
<reference evidence="1" key="1">
    <citation type="journal article" date="2019" name="bioRxiv">
        <title>The Genome of the Zebra Mussel, Dreissena polymorpha: A Resource for Invasive Species Research.</title>
        <authorList>
            <person name="McCartney M.A."/>
            <person name="Auch B."/>
            <person name="Kono T."/>
            <person name="Mallez S."/>
            <person name="Zhang Y."/>
            <person name="Obille A."/>
            <person name="Becker A."/>
            <person name="Abrahante J.E."/>
            <person name="Garbe J."/>
            <person name="Badalamenti J.P."/>
            <person name="Herman A."/>
            <person name="Mangelson H."/>
            <person name="Liachko I."/>
            <person name="Sullivan S."/>
            <person name="Sone E.D."/>
            <person name="Koren S."/>
            <person name="Silverstein K.A.T."/>
            <person name="Beckman K.B."/>
            <person name="Gohl D.M."/>
        </authorList>
    </citation>
    <scope>NUCLEOTIDE SEQUENCE</scope>
    <source>
        <strain evidence="1">Duluth1</strain>
        <tissue evidence="1">Whole animal</tissue>
    </source>
</reference>
<comment type="caution">
    <text evidence="1">The sequence shown here is derived from an EMBL/GenBank/DDBJ whole genome shotgun (WGS) entry which is preliminary data.</text>
</comment>
<evidence type="ECO:0000313" key="1">
    <source>
        <dbReference type="EMBL" id="KAH3852009.1"/>
    </source>
</evidence>
<reference evidence="1" key="2">
    <citation type="submission" date="2020-11" db="EMBL/GenBank/DDBJ databases">
        <authorList>
            <person name="McCartney M.A."/>
            <person name="Auch B."/>
            <person name="Kono T."/>
            <person name="Mallez S."/>
            <person name="Becker A."/>
            <person name="Gohl D.M."/>
            <person name="Silverstein K.A.T."/>
            <person name="Koren S."/>
            <person name="Bechman K.B."/>
            <person name="Herman A."/>
            <person name="Abrahante J.E."/>
            <person name="Garbe J."/>
        </authorList>
    </citation>
    <scope>NUCLEOTIDE SEQUENCE</scope>
    <source>
        <strain evidence="1">Duluth1</strain>
        <tissue evidence="1">Whole animal</tissue>
    </source>
</reference>
<keyword evidence="2" id="KW-1185">Reference proteome</keyword>
<sequence length="63" mass="7503">MVVSTKSYHCRCLRRASKRYCVRLVDVGLEPLWRNEIDLVVYLPVWRMPGRCYGRFVWVCLPG</sequence>
<proteinExistence type="predicted"/>
<evidence type="ECO:0000313" key="2">
    <source>
        <dbReference type="Proteomes" id="UP000828390"/>
    </source>
</evidence>
<dbReference type="AlphaFoldDB" id="A0A9D4L659"/>
<dbReference type="Proteomes" id="UP000828390">
    <property type="component" value="Unassembled WGS sequence"/>
</dbReference>